<evidence type="ECO:0000256" key="4">
    <source>
        <dbReference type="ARBA" id="ARBA00037164"/>
    </source>
</evidence>
<keyword evidence="3" id="KW-0010">Activator</keyword>
<dbReference type="Proteomes" id="UP001595807">
    <property type="component" value="Unassembled WGS sequence"/>
</dbReference>
<dbReference type="InterPro" id="IPR001789">
    <property type="entry name" value="Sig_transdc_resp-reg_receiver"/>
</dbReference>
<evidence type="ECO:0000256" key="5">
    <source>
        <dbReference type="PROSITE-ProRule" id="PRU00169"/>
    </source>
</evidence>
<dbReference type="Pfam" id="PF04397">
    <property type="entry name" value="LytTR"/>
    <property type="match status" value="1"/>
</dbReference>
<evidence type="ECO:0000256" key="3">
    <source>
        <dbReference type="ARBA" id="ARBA00023159"/>
    </source>
</evidence>
<evidence type="ECO:0000259" key="6">
    <source>
        <dbReference type="PROSITE" id="PS50110"/>
    </source>
</evidence>
<reference evidence="9" key="1">
    <citation type="journal article" date="2019" name="Int. J. Syst. Evol. Microbiol.">
        <title>The Global Catalogue of Microorganisms (GCM) 10K type strain sequencing project: providing services to taxonomists for standard genome sequencing and annotation.</title>
        <authorList>
            <consortium name="The Broad Institute Genomics Platform"/>
            <consortium name="The Broad Institute Genome Sequencing Center for Infectious Disease"/>
            <person name="Wu L."/>
            <person name="Ma J."/>
        </authorList>
    </citation>
    <scope>NUCLEOTIDE SEQUENCE [LARGE SCALE GENOMIC DNA]</scope>
    <source>
        <strain evidence="9">CCUG 67170</strain>
    </source>
</reference>
<dbReference type="PROSITE" id="PS50110">
    <property type="entry name" value="RESPONSE_REGULATORY"/>
    <property type="match status" value="1"/>
</dbReference>
<comment type="function">
    <text evidence="4">Required for high-level post-exponential phase expression of a series of secreted proteins.</text>
</comment>
<dbReference type="InterPro" id="IPR011006">
    <property type="entry name" value="CheY-like_superfamily"/>
</dbReference>
<dbReference type="InterPro" id="IPR046947">
    <property type="entry name" value="LytR-like"/>
</dbReference>
<feature type="modified residue" description="4-aspartylphosphate" evidence="5">
    <location>
        <position position="61"/>
    </location>
</feature>
<dbReference type="Gene3D" id="3.40.50.2300">
    <property type="match status" value="1"/>
</dbReference>
<evidence type="ECO:0000256" key="1">
    <source>
        <dbReference type="ARBA" id="ARBA00022490"/>
    </source>
</evidence>
<keyword evidence="5" id="KW-0597">Phosphoprotein</keyword>
<evidence type="ECO:0000256" key="2">
    <source>
        <dbReference type="ARBA" id="ARBA00023012"/>
    </source>
</evidence>
<feature type="domain" description="HTH LytTR-type" evidence="7">
    <location>
        <begin position="144"/>
        <end position="245"/>
    </location>
</feature>
<dbReference type="EMBL" id="JBHRZV010000049">
    <property type="protein sequence ID" value="MFC3928289.1"/>
    <property type="molecule type" value="Genomic_DNA"/>
</dbReference>
<evidence type="ECO:0000313" key="9">
    <source>
        <dbReference type="Proteomes" id="UP001595807"/>
    </source>
</evidence>
<dbReference type="SUPFAM" id="SSF52172">
    <property type="entry name" value="CheY-like"/>
    <property type="match status" value="1"/>
</dbReference>
<dbReference type="Gene3D" id="2.40.50.1020">
    <property type="entry name" value="LytTr DNA-binding domain"/>
    <property type="match status" value="1"/>
</dbReference>
<keyword evidence="2" id="KW-0902">Two-component regulatory system</keyword>
<keyword evidence="1" id="KW-0963">Cytoplasm</keyword>
<protein>
    <submittedName>
        <fullName evidence="8">Response regulator transcription factor</fullName>
    </submittedName>
</protein>
<feature type="domain" description="Response regulatory" evidence="6">
    <location>
        <begin position="4"/>
        <end position="128"/>
    </location>
</feature>
<organism evidence="8 9">
    <name type="scientific">Streptococcus caprae</name>
    <dbReference type="NCBI Taxonomy" id="1640501"/>
    <lineage>
        <taxon>Bacteria</taxon>
        <taxon>Bacillati</taxon>
        <taxon>Bacillota</taxon>
        <taxon>Bacilli</taxon>
        <taxon>Lactobacillales</taxon>
        <taxon>Streptococcaceae</taxon>
        <taxon>Streptococcus</taxon>
    </lineage>
</organism>
<dbReference type="InterPro" id="IPR007492">
    <property type="entry name" value="LytTR_DNA-bd_dom"/>
</dbReference>
<gene>
    <name evidence="8" type="ORF">ACFORF_06895</name>
</gene>
<dbReference type="RefSeq" id="WP_380426698.1">
    <property type="nucleotide sequence ID" value="NZ_JBHRZV010000049.1"/>
</dbReference>
<dbReference type="SMART" id="SM00850">
    <property type="entry name" value="LytTR"/>
    <property type="match status" value="1"/>
</dbReference>
<dbReference type="SMART" id="SM00448">
    <property type="entry name" value="REC"/>
    <property type="match status" value="1"/>
</dbReference>
<sequence length="247" mass="28083">MALNIFILEDDFVQQGRIEAAIDKVLKTTEVTCRKLEIFGKPDQLLEAITETGNHQLFFLDIEIKSEEKKGMEVARDIRRRDPQAVIVFVTTHSEFMPVTYRYRVSALDFIDKALPEEEYEAAIASVMLHAYDNISETISSDAFVLKNDHAHIQVPFADILFFETSPTVHKVILTTKTGQLEFYGKVSEIAKLDDRLYQCHRAFVVNLANVHKVDKASQTVVFQGGQECLVSRLKLKGLLEKVTPHV</sequence>
<keyword evidence="9" id="KW-1185">Reference proteome</keyword>
<evidence type="ECO:0000313" key="8">
    <source>
        <dbReference type="EMBL" id="MFC3928289.1"/>
    </source>
</evidence>
<accession>A0ABV8CVX1</accession>
<dbReference type="PANTHER" id="PTHR37299">
    <property type="entry name" value="TRANSCRIPTIONAL REGULATOR-RELATED"/>
    <property type="match status" value="1"/>
</dbReference>
<dbReference type="CDD" id="cd17533">
    <property type="entry name" value="REC_LytTR_AgrA-like"/>
    <property type="match status" value="1"/>
</dbReference>
<name>A0ABV8CVX1_9STRE</name>
<dbReference type="Pfam" id="PF00072">
    <property type="entry name" value="Response_reg"/>
    <property type="match status" value="1"/>
</dbReference>
<comment type="caution">
    <text evidence="8">The sequence shown here is derived from an EMBL/GenBank/DDBJ whole genome shotgun (WGS) entry which is preliminary data.</text>
</comment>
<dbReference type="PROSITE" id="PS50930">
    <property type="entry name" value="HTH_LYTTR"/>
    <property type="match status" value="1"/>
</dbReference>
<proteinExistence type="predicted"/>
<evidence type="ECO:0000259" key="7">
    <source>
        <dbReference type="PROSITE" id="PS50930"/>
    </source>
</evidence>
<dbReference type="PANTHER" id="PTHR37299:SF3">
    <property type="entry name" value="STAGE 0 SPORULATION PROTEIN A HOMOLOG"/>
    <property type="match status" value="1"/>
</dbReference>